<evidence type="ECO:0000256" key="1">
    <source>
        <dbReference type="ARBA" id="ARBA00022448"/>
    </source>
</evidence>
<dbReference type="SMART" id="SM00900">
    <property type="entry name" value="FMN_bind"/>
    <property type="match status" value="1"/>
</dbReference>
<keyword evidence="2 6" id="KW-0597">Phosphoprotein</keyword>
<dbReference type="Proteomes" id="UP000652074">
    <property type="component" value="Unassembled WGS sequence"/>
</dbReference>
<accession>A0ABX1MSF0</accession>
<dbReference type="NCBIfam" id="TIGR01947">
    <property type="entry name" value="rnfG"/>
    <property type="match status" value="1"/>
</dbReference>
<comment type="subcellular location">
    <subcellularLocation>
        <location evidence="6">Cell inner membrane</location>
        <topology evidence="6">Single-pass membrane protein</topology>
    </subcellularLocation>
</comment>
<evidence type="ECO:0000256" key="4">
    <source>
        <dbReference type="ARBA" id="ARBA00022643"/>
    </source>
</evidence>
<gene>
    <name evidence="6" type="primary">rnfG</name>
    <name evidence="9" type="ORF">GPA26_06085</name>
</gene>
<keyword evidence="6" id="KW-0997">Cell inner membrane</keyword>
<comment type="subunit">
    <text evidence="6">The complex is composed of six subunits: RnfA, RnfB, RnfC, RnfD, RnfE and RnfG.</text>
</comment>
<evidence type="ECO:0000313" key="9">
    <source>
        <dbReference type="EMBL" id="NMF88047.1"/>
    </source>
</evidence>
<dbReference type="PANTHER" id="PTHR36118">
    <property type="entry name" value="ION-TRANSLOCATING OXIDOREDUCTASE COMPLEX SUBUNIT G"/>
    <property type="match status" value="1"/>
</dbReference>
<evidence type="ECO:0000313" key="10">
    <source>
        <dbReference type="Proteomes" id="UP000652074"/>
    </source>
</evidence>
<comment type="cofactor">
    <cofactor evidence="6">
        <name>FMN</name>
        <dbReference type="ChEBI" id="CHEBI:58210"/>
    </cofactor>
</comment>
<dbReference type="PIRSF" id="PIRSF006091">
    <property type="entry name" value="E_trnsport_RnfG"/>
    <property type="match status" value="1"/>
</dbReference>
<feature type="transmembrane region" description="Helical" evidence="7">
    <location>
        <begin position="12"/>
        <end position="33"/>
    </location>
</feature>
<evidence type="ECO:0000256" key="3">
    <source>
        <dbReference type="ARBA" id="ARBA00022630"/>
    </source>
</evidence>
<dbReference type="RefSeq" id="WP_169205485.1">
    <property type="nucleotide sequence ID" value="NZ_CP059560.1"/>
</dbReference>
<dbReference type="HAMAP" id="MF_00479">
    <property type="entry name" value="RsxG_RnfG"/>
    <property type="match status" value="1"/>
</dbReference>
<protein>
    <recommendedName>
        <fullName evidence="6">Ion-translocating oxidoreductase complex subunit G</fullName>
        <ecNumber evidence="6">7.-.-.-</ecNumber>
    </recommendedName>
    <alternativeName>
        <fullName evidence="6">Rnf electron transport complex subunit G</fullName>
    </alternativeName>
</protein>
<dbReference type="InterPro" id="IPR010209">
    <property type="entry name" value="Ion_transpt_RnfG/RsxG"/>
</dbReference>
<comment type="similarity">
    <text evidence="6">Belongs to the RnfG family.</text>
</comment>
<evidence type="ECO:0000256" key="2">
    <source>
        <dbReference type="ARBA" id="ARBA00022553"/>
    </source>
</evidence>
<comment type="caution">
    <text evidence="9">The sequence shown here is derived from an EMBL/GenBank/DDBJ whole genome shotgun (WGS) entry which is preliminary data.</text>
</comment>
<evidence type="ECO:0000256" key="5">
    <source>
        <dbReference type="ARBA" id="ARBA00022982"/>
    </source>
</evidence>
<keyword evidence="10" id="KW-1185">Reference proteome</keyword>
<evidence type="ECO:0000256" key="6">
    <source>
        <dbReference type="HAMAP-Rule" id="MF_00479"/>
    </source>
</evidence>
<dbReference type="Pfam" id="PF04205">
    <property type="entry name" value="FMN_bind"/>
    <property type="match status" value="1"/>
</dbReference>
<keyword evidence="6" id="KW-1278">Translocase</keyword>
<keyword evidence="6" id="KW-1003">Cell membrane</keyword>
<keyword evidence="1 6" id="KW-0813">Transport</keyword>
<keyword evidence="3 6" id="KW-0285">Flavoprotein</keyword>
<proteinExistence type="inferred from homology"/>
<comment type="function">
    <text evidence="6">Part of a membrane-bound complex that couples electron transfer with translocation of ions across the membrane.</text>
</comment>
<keyword evidence="6 7" id="KW-0812">Transmembrane</keyword>
<dbReference type="EMBL" id="WTVR01000009">
    <property type="protein sequence ID" value="NMF88047.1"/>
    <property type="molecule type" value="Genomic_DNA"/>
</dbReference>
<keyword evidence="5 6" id="KW-0249">Electron transport</keyword>
<sequence length="220" mass="23364">MSARYTAARTSVRTAGIMVLFTVVFTALMSATFQLTRPAIEASALEGKMRLIREVLPPSAYDNALLDDSVALGPTPELGLDQGGRIYRARLAGQPVALVLEVVAPDGYAGRIQLVVAVGADGRVSGVRVTAHKETPGLGDYIDPSKDRNKSQPWIGQFAGVSFADVGLEKWKVKRDGGNFAYRSGATISARAVTNATARAVDYAVRQSDALFAAPPGERL</sequence>
<feature type="domain" description="FMN-binding" evidence="8">
    <location>
        <begin position="107"/>
        <end position="204"/>
    </location>
</feature>
<evidence type="ECO:0000259" key="8">
    <source>
        <dbReference type="SMART" id="SM00900"/>
    </source>
</evidence>
<dbReference type="EC" id="7.-.-.-" evidence="6"/>
<keyword evidence="4 6" id="KW-0288">FMN</keyword>
<name>A0ABX1MSF0_9RHOO</name>
<dbReference type="PANTHER" id="PTHR36118:SF1">
    <property type="entry name" value="ION-TRANSLOCATING OXIDOREDUCTASE COMPLEX SUBUNIT G"/>
    <property type="match status" value="1"/>
</dbReference>
<keyword evidence="6 7" id="KW-1133">Transmembrane helix</keyword>
<keyword evidence="6 7" id="KW-0472">Membrane</keyword>
<feature type="modified residue" description="FMN phosphoryl threonine" evidence="6">
    <location>
        <position position="187"/>
    </location>
</feature>
<organism evidence="9 10">
    <name type="scientific">Aromatoleum petrolei</name>
    <dbReference type="NCBI Taxonomy" id="76116"/>
    <lineage>
        <taxon>Bacteria</taxon>
        <taxon>Pseudomonadati</taxon>
        <taxon>Pseudomonadota</taxon>
        <taxon>Betaproteobacteria</taxon>
        <taxon>Rhodocyclales</taxon>
        <taxon>Rhodocyclaceae</taxon>
        <taxon>Aromatoleum</taxon>
    </lineage>
</organism>
<reference evidence="9 10" key="1">
    <citation type="submission" date="2019-12" db="EMBL/GenBank/DDBJ databases">
        <title>Comparative genomics gives insights into the taxonomy of the Azoarcus-Aromatoleum group and reveals separate origins of nif in the plant-associated Azoarcus and non-plant-associated Aromatoleum sub-groups.</title>
        <authorList>
            <person name="Lafos M."/>
            <person name="Maluk M."/>
            <person name="Batista M."/>
            <person name="Junghare M."/>
            <person name="Carmona M."/>
            <person name="Faoro H."/>
            <person name="Cruz L.M."/>
            <person name="Battistoni F."/>
            <person name="De Souza E."/>
            <person name="Pedrosa F."/>
            <person name="Chen W.-M."/>
            <person name="Poole P.S."/>
            <person name="Dixon R.A."/>
            <person name="James E.K."/>
        </authorList>
    </citation>
    <scope>NUCLEOTIDE SEQUENCE [LARGE SCALE GENOMIC DNA]</scope>
    <source>
        <strain evidence="9 10">ToN1</strain>
    </source>
</reference>
<evidence type="ECO:0000256" key="7">
    <source>
        <dbReference type="SAM" id="Phobius"/>
    </source>
</evidence>
<dbReference type="InterPro" id="IPR007329">
    <property type="entry name" value="FMN-bd"/>
</dbReference>